<keyword evidence="3" id="KW-0274">FAD</keyword>
<keyword evidence="4 6" id="KW-0560">Oxidoreductase</keyword>
<dbReference type="NCBIfam" id="NF006130">
    <property type="entry name" value="PRK08274.1"/>
    <property type="match status" value="1"/>
</dbReference>
<comment type="caution">
    <text evidence="6">The sequence shown here is derived from an EMBL/GenBank/DDBJ whole genome shotgun (WGS) entry which is preliminary data.</text>
</comment>
<keyword evidence="7" id="KW-1185">Reference proteome</keyword>
<dbReference type="RefSeq" id="WP_211949777.1">
    <property type="nucleotide sequence ID" value="NZ_CAJPUY010000020.1"/>
</dbReference>
<evidence type="ECO:0000313" key="6">
    <source>
        <dbReference type="EMBL" id="CAG2153746.1"/>
    </source>
</evidence>
<dbReference type="NCBIfam" id="TIGR02485">
    <property type="entry name" value="CobZ_N-term"/>
    <property type="match status" value="1"/>
</dbReference>
<dbReference type="InterPro" id="IPR050315">
    <property type="entry name" value="FAD-oxidoreductase_2"/>
</dbReference>
<dbReference type="SUPFAM" id="SSF56425">
    <property type="entry name" value="Succinate dehydrogenase/fumarate reductase flavoprotein, catalytic domain"/>
    <property type="match status" value="1"/>
</dbReference>
<evidence type="ECO:0000256" key="3">
    <source>
        <dbReference type="ARBA" id="ARBA00022827"/>
    </source>
</evidence>
<dbReference type="InterPro" id="IPR003953">
    <property type="entry name" value="FAD-dep_OxRdtase_2_FAD-bd"/>
</dbReference>
<comment type="cofactor">
    <cofactor evidence="1">
        <name>FAD</name>
        <dbReference type="ChEBI" id="CHEBI:57692"/>
    </cofactor>
</comment>
<dbReference type="EC" id="1.3.5.4" evidence="6"/>
<gene>
    <name evidence="6" type="primary">ifcA_3</name>
    <name evidence="6" type="ORF">LMG31506_04899</name>
</gene>
<protein>
    <submittedName>
        <fullName evidence="6">Fumarate reductase flavoprotein subunit</fullName>
        <ecNumber evidence="6">1.3.5.4</ecNumber>
    </submittedName>
</protein>
<dbReference type="Pfam" id="PF00890">
    <property type="entry name" value="FAD_binding_2"/>
    <property type="match status" value="1"/>
</dbReference>
<dbReference type="InterPro" id="IPR027477">
    <property type="entry name" value="Succ_DH/fumarate_Rdtase_cat_sf"/>
</dbReference>
<evidence type="ECO:0000313" key="7">
    <source>
        <dbReference type="Proteomes" id="UP000672934"/>
    </source>
</evidence>
<evidence type="ECO:0000259" key="5">
    <source>
        <dbReference type="Pfam" id="PF00890"/>
    </source>
</evidence>
<evidence type="ECO:0000256" key="1">
    <source>
        <dbReference type="ARBA" id="ARBA00001974"/>
    </source>
</evidence>
<dbReference type="InterPro" id="IPR036188">
    <property type="entry name" value="FAD/NAD-bd_sf"/>
</dbReference>
<dbReference type="Gene3D" id="3.50.50.60">
    <property type="entry name" value="FAD/NAD(P)-binding domain"/>
    <property type="match status" value="1"/>
</dbReference>
<dbReference type="PANTHER" id="PTHR43400">
    <property type="entry name" value="FUMARATE REDUCTASE"/>
    <property type="match status" value="1"/>
</dbReference>
<reference evidence="6" key="1">
    <citation type="submission" date="2021-03" db="EMBL/GenBank/DDBJ databases">
        <authorList>
            <person name="Peeters C."/>
        </authorList>
    </citation>
    <scope>NUCLEOTIDE SEQUENCE</scope>
    <source>
        <strain evidence="6">LMG 31506</strain>
    </source>
</reference>
<feature type="domain" description="FAD-dependent oxidoreductase 2 FAD-binding" evidence="5">
    <location>
        <begin position="3"/>
        <end position="429"/>
    </location>
</feature>
<dbReference type="EMBL" id="CAJPUY010000020">
    <property type="protein sequence ID" value="CAG2153746.1"/>
    <property type="molecule type" value="Genomic_DNA"/>
</dbReference>
<sequence>MIDVLVIGGGNAALCAALMAREAGASVLLLESAPRAWRGGNSQHTRNLRCMHDARQDVLVDAYPEEEYWQDLLKVTGGITDEHLARLVIRASSTCRPWMRKHGVRFQPPLSGALHVARTNAFFMGGGKALVNAYYRSAEAMGVQIRYETPVDAIEMDGDRFVAARSGHERFTARTCVLAAGGFESNREWLREAWGQNERGEWPADNFLIRGTRFNQGVLLRHMIESGADAIGDPSQSHCVAIDARAPLYDGGICTRIDCVSLGIVVNRDAERFYDEGEDFWPKRYAIWGRLVAQQPGQIGYSIIDSQAIGRFMPPVFPGEKADTLPELARKLGLPEAQFVRTVQDYNAACRVGTFDHTALDDCHTEGLTPSKTHWARPLDQAPFYGYALRPGITFTYLGLKVNDLAQVHFGGKPSGNLFVAGEMMAGNVLGKGYTAGVGMSIGTAFGRIAGTQAAKAAGIKTGAVHAEA</sequence>
<keyword evidence="2" id="KW-0285">Flavoprotein</keyword>
<evidence type="ECO:0000256" key="2">
    <source>
        <dbReference type="ARBA" id="ARBA00022630"/>
    </source>
</evidence>
<proteinExistence type="predicted"/>
<dbReference type="Gene3D" id="3.90.700.10">
    <property type="entry name" value="Succinate dehydrogenase/fumarate reductase flavoprotein, catalytic domain"/>
    <property type="match status" value="1"/>
</dbReference>
<dbReference type="SUPFAM" id="SSF51905">
    <property type="entry name" value="FAD/NAD(P)-binding domain"/>
    <property type="match status" value="1"/>
</dbReference>
<dbReference type="InterPro" id="IPR012831">
    <property type="entry name" value="CobZ"/>
</dbReference>
<dbReference type="PANTHER" id="PTHR43400:SF7">
    <property type="entry name" value="FAD-DEPENDENT OXIDOREDUCTASE 2 FAD BINDING DOMAIN-CONTAINING PROTEIN"/>
    <property type="match status" value="1"/>
</dbReference>
<evidence type="ECO:0000256" key="4">
    <source>
        <dbReference type="ARBA" id="ARBA00023002"/>
    </source>
</evidence>
<accession>A0A916IZG6</accession>
<dbReference type="AlphaFoldDB" id="A0A916IZG6"/>
<organism evidence="6 7">
    <name type="scientific">Cupriavidus yeoncheonensis</name>
    <dbReference type="NCBI Taxonomy" id="1462994"/>
    <lineage>
        <taxon>Bacteria</taxon>
        <taxon>Pseudomonadati</taxon>
        <taxon>Pseudomonadota</taxon>
        <taxon>Betaproteobacteria</taxon>
        <taxon>Burkholderiales</taxon>
        <taxon>Burkholderiaceae</taxon>
        <taxon>Cupriavidus</taxon>
    </lineage>
</organism>
<name>A0A916IZG6_9BURK</name>
<dbReference type="Proteomes" id="UP000672934">
    <property type="component" value="Unassembled WGS sequence"/>
</dbReference>
<dbReference type="GO" id="GO:0016491">
    <property type="term" value="F:oxidoreductase activity"/>
    <property type="evidence" value="ECO:0007669"/>
    <property type="project" value="UniProtKB-KW"/>
</dbReference>